<name>A0A8S9U674_PHYIN</name>
<organism evidence="2 3">
    <name type="scientific">Phytophthora infestans</name>
    <name type="common">Potato late blight agent</name>
    <name type="synonym">Botrytis infestans</name>
    <dbReference type="NCBI Taxonomy" id="4787"/>
    <lineage>
        <taxon>Eukaryota</taxon>
        <taxon>Sar</taxon>
        <taxon>Stramenopiles</taxon>
        <taxon>Oomycota</taxon>
        <taxon>Peronosporomycetes</taxon>
        <taxon>Peronosporales</taxon>
        <taxon>Peronosporaceae</taxon>
        <taxon>Phytophthora</taxon>
    </lineage>
</organism>
<dbReference type="Proteomes" id="UP000704712">
    <property type="component" value="Unassembled WGS sequence"/>
</dbReference>
<sequence>MGRTELSSRDVALRLAAIVLSLTAARLAEDGFAAALNVSRSTRFAEERQFCGEHDRTSGIAS</sequence>
<reference evidence="2" key="1">
    <citation type="submission" date="2020-03" db="EMBL/GenBank/DDBJ databases">
        <title>Hybrid Assembly of Korean Phytophthora infestans isolates.</title>
        <authorList>
            <person name="Prokchorchik M."/>
            <person name="Lee Y."/>
            <person name="Seo J."/>
            <person name="Cho J.-H."/>
            <person name="Park Y.-E."/>
            <person name="Jang D.-C."/>
            <person name="Im J.-S."/>
            <person name="Choi J.-G."/>
            <person name="Park H.-J."/>
            <person name="Lee G.-B."/>
            <person name="Lee Y.-G."/>
            <person name="Hong S.-Y."/>
            <person name="Cho K."/>
            <person name="Sohn K.H."/>
        </authorList>
    </citation>
    <scope>NUCLEOTIDE SEQUENCE</scope>
    <source>
        <strain evidence="2">KR_2_A2</strain>
    </source>
</reference>
<gene>
    <name evidence="2" type="ORF">GN958_ATG17095</name>
</gene>
<protein>
    <recommendedName>
        <fullName evidence="4">Secreted RxLR effector peptide protein</fullName>
    </recommendedName>
</protein>
<keyword evidence="1" id="KW-0732">Signal</keyword>
<accession>A0A8S9U674</accession>
<evidence type="ECO:0000256" key="1">
    <source>
        <dbReference type="SAM" id="SignalP"/>
    </source>
</evidence>
<evidence type="ECO:0000313" key="2">
    <source>
        <dbReference type="EMBL" id="KAF4133758.1"/>
    </source>
</evidence>
<dbReference type="AlphaFoldDB" id="A0A8S9U674"/>
<feature type="chain" id="PRO_5035756597" description="Secreted RxLR effector peptide protein" evidence="1">
    <location>
        <begin position="29"/>
        <end position="62"/>
    </location>
</feature>
<evidence type="ECO:0008006" key="4">
    <source>
        <dbReference type="Google" id="ProtNLM"/>
    </source>
</evidence>
<comment type="caution">
    <text evidence="2">The sequence shown here is derived from an EMBL/GenBank/DDBJ whole genome shotgun (WGS) entry which is preliminary data.</text>
</comment>
<proteinExistence type="predicted"/>
<feature type="signal peptide" evidence="1">
    <location>
        <begin position="1"/>
        <end position="28"/>
    </location>
</feature>
<dbReference type="EMBL" id="JAACNO010002359">
    <property type="protein sequence ID" value="KAF4133758.1"/>
    <property type="molecule type" value="Genomic_DNA"/>
</dbReference>
<evidence type="ECO:0000313" key="3">
    <source>
        <dbReference type="Proteomes" id="UP000704712"/>
    </source>
</evidence>